<dbReference type="CDD" id="cd01575">
    <property type="entry name" value="PBP1_GntR"/>
    <property type="match status" value="1"/>
</dbReference>
<dbReference type="PANTHER" id="PTHR30146">
    <property type="entry name" value="LACI-RELATED TRANSCRIPTIONAL REPRESSOR"/>
    <property type="match status" value="1"/>
</dbReference>
<keyword evidence="6" id="KW-1185">Reference proteome</keyword>
<dbReference type="Proteomes" id="UP000638263">
    <property type="component" value="Unassembled WGS sequence"/>
</dbReference>
<reference evidence="5" key="1">
    <citation type="journal article" date="2014" name="Int. J. Syst. Evol. Microbiol.">
        <title>Complete genome sequence of Corynebacterium casei LMG S-19264T (=DSM 44701T), isolated from a smear-ripened cheese.</title>
        <authorList>
            <consortium name="US DOE Joint Genome Institute (JGI-PGF)"/>
            <person name="Walter F."/>
            <person name="Albersmeier A."/>
            <person name="Kalinowski J."/>
            <person name="Ruckert C."/>
        </authorList>
    </citation>
    <scope>NUCLEOTIDE SEQUENCE</scope>
    <source>
        <strain evidence="5">CGMCC 4.3508</strain>
    </source>
</reference>
<dbReference type="CDD" id="cd01392">
    <property type="entry name" value="HTH_LacI"/>
    <property type="match status" value="1"/>
</dbReference>
<proteinExistence type="predicted"/>
<dbReference type="EMBL" id="BMMH01000001">
    <property type="protein sequence ID" value="GGK90020.1"/>
    <property type="molecule type" value="Genomic_DNA"/>
</dbReference>
<organism evidence="5 6">
    <name type="scientific">Nocardia jinanensis</name>
    <dbReference type="NCBI Taxonomy" id="382504"/>
    <lineage>
        <taxon>Bacteria</taxon>
        <taxon>Bacillati</taxon>
        <taxon>Actinomycetota</taxon>
        <taxon>Actinomycetes</taxon>
        <taxon>Mycobacteriales</taxon>
        <taxon>Nocardiaceae</taxon>
        <taxon>Nocardia</taxon>
    </lineage>
</organism>
<evidence type="ECO:0000259" key="4">
    <source>
        <dbReference type="PROSITE" id="PS50932"/>
    </source>
</evidence>
<dbReference type="GO" id="GO:0003700">
    <property type="term" value="F:DNA-binding transcription factor activity"/>
    <property type="evidence" value="ECO:0007669"/>
    <property type="project" value="TreeGrafter"/>
</dbReference>
<dbReference type="Pfam" id="PF13377">
    <property type="entry name" value="Peripla_BP_3"/>
    <property type="match status" value="1"/>
</dbReference>
<dbReference type="InterPro" id="IPR028082">
    <property type="entry name" value="Peripla_BP_I"/>
</dbReference>
<feature type="domain" description="HTH lacI-type" evidence="4">
    <location>
        <begin position="19"/>
        <end position="73"/>
    </location>
</feature>
<dbReference type="SUPFAM" id="SSF53822">
    <property type="entry name" value="Periplasmic binding protein-like I"/>
    <property type="match status" value="1"/>
</dbReference>
<dbReference type="PANTHER" id="PTHR30146:SF33">
    <property type="entry name" value="TRANSCRIPTIONAL REGULATOR"/>
    <property type="match status" value="1"/>
</dbReference>
<accession>A0A917VJ42</accession>
<dbReference type="GO" id="GO:0000976">
    <property type="term" value="F:transcription cis-regulatory region binding"/>
    <property type="evidence" value="ECO:0007669"/>
    <property type="project" value="TreeGrafter"/>
</dbReference>
<keyword evidence="3" id="KW-0804">Transcription</keyword>
<keyword evidence="2" id="KW-0238">DNA-binding</keyword>
<comment type="caution">
    <text evidence="5">The sequence shown here is derived from an EMBL/GenBank/DDBJ whole genome shotgun (WGS) entry which is preliminary data.</text>
</comment>
<evidence type="ECO:0000256" key="1">
    <source>
        <dbReference type="ARBA" id="ARBA00023015"/>
    </source>
</evidence>
<evidence type="ECO:0000313" key="5">
    <source>
        <dbReference type="EMBL" id="GGK90020.1"/>
    </source>
</evidence>
<dbReference type="InterPro" id="IPR010982">
    <property type="entry name" value="Lambda_DNA-bd_dom_sf"/>
</dbReference>
<dbReference type="InterPro" id="IPR046335">
    <property type="entry name" value="LacI/GalR-like_sensor"/>
</dbReference>
<evidence type="ECO:0000256" key="2">
    <source>
        <dbReference type="ARBA" id="ARBA00023125"/>
    </source>
</evidence>
<gene>
    <name evidence="5" type="ORF">GCM10011588_00390</name>
</gene>
<reference evidence="5" key="2">
    <citation type="submission" date="2020-09" db="EMBL/GenBank/DDBJ databases">
        <authorList>
            <person name="Sun Q."/>
            <person name="Zhou Y."/>
        </authorList>
    </citation>
    <scope>NUCLEOTIDE SEQUENCE</scope>
    <source>
        <strain evidence="5">CGMCC 4.3508</strain>
    </source>
</reference>
<dbReference type="PROSITE" id="PS50932">
    <property type="entry name" value="HTH_LACI_2"/>
    <property type="match status" value="1"/>
</dbReference>
<keyword evidence="1" id="KW-0805">Transcription regulation</keyword>
<sequence>MAGVERRRRVRAKSSTKSVTMQDVGRAAGVSAQTVSRALSFPDQVSEETRRRVERAIADTGYLPNLAASSLASNRSRTIAAILPVISTSIFSDTLRAAASRLTPAGYQLIVGYTDYHPEREEDLVRGFIQRRPDGFFIVGTLHTPDTLRLLRTYGAPVVETWDWIDDPLDTLVGFSNESATGDLVRHLVSRGHHKLVFAGTIGSGDARAIRRRDGFTRAVTELVPDEPVRIVDLPGRDISMDTGVALLDTALERFPDATAIVFATDVLAVAAVLAAVRRGIAVPEQLAITGFGDFEMARHINPALTTVSVDIDAIGTTAADLLLARLAGTSIESATVDVGYRIVTRQSA</sequence>
<protein>
    <submittedName>
        <fullName evidence="5">LacI family transcriptional regulator</fullName>
    </submittedName>
</protein>
<dbReference type="SMART" id="SM00354">
    <property type="entry name" value="HTH_LACI"/>
    <property type="match status" value="1"/>
</dbReference>
<dbReference type="RefSeq" id="WP_199805015.1">
    <property type="nucleotide sequence ID" value="NZ_BMMH01000001.1"/>
</dbReference>
<evidence type="ECO:0000256" key="3">
    <source>
        <dbReference type="ARBA" id="ARBA00023163"/>
    </source>
</evidence>
<dbReference type="Pfam" id="PF00356">
    <property type="entry name" value="LacI"/>
    <property type="match status" value="1"/>
</dbReference>
<dbReference type="AlphaFoldDB" id="A0A917VJ42"/>
<dbReference type="InterPro" id="IPR000843">
    <property type="entry name" value="HTH_LacI"/>
</dbReference>
<name>A0A917VJ42_9NOCA</name>
<dbReference type="SUPFAM" id="SSF47413">
    <property type="entry name" value="lambda repressor-like DNA-binding domains"/>
    <property type="match status" value="1"/>
</dbReference>
<evidence type="ECO:0000313" key="6">
    <source>
        <dbReference type="Proteomes" id="UP000638263"/>
    </source>
</evidence>
<dbReference type="Gene3D" id="1.10.260.40">
    <property type="entry name" value="lambda repressor-like DNA-binding domains"/>
    <property type="match status" value="1"/>
</dbReference>
<dbReference type="Gene3D" id="3.40.50.2300">
    <property type="match status" value="2"/>
</dbReference>